<accession>A0ABD3FBN7</accession>
<name>A0ABD3FBN7_9STRA</name>
<gene>
    <name evidence="2" type="ORF">V7S43_010662</name>
</gene>
<dbReference type="Proteomes" id="UP001632037">
    <property type="component" value="Unassembled WGS sequence"/>
</dbReference>
<dbReference type="EMBL" id="JBIMZQ010000024">
    <property type="protein sequence ID" value="KAL3664338.1"/>
    <property type="molecule type" value="Genomic_DNA"/>
</dbReference>
<keyword evidence="3" id="KW-1185">Reference proteome</keyword>
<organism evidence="2 3">
    <name type="scientific">Phytophthora oleae</name>
    <dbReference type="NCBI Taxonomy" id="2107226"/>
    <lineage>
        <taxon>Eukaryota</taxon>
        <taxon>Sar</taxon>
        <taxon>Stramenopiles</taxon>
        <taxon>Oomycota</taxon>
        <taxon>Peronosporomycetes</taxon>
        <taxon>Peronosporales</taxon>
        <taxon>Peronosporaceae</taxon>
        <taxon>Phytophthora</taxon>
    </lineage>
</organism>
<evidence type="ECO:0000313" key="3">
    <source>
        <dbReference type="Proteomes" id="UP001632037"/>
    </source>
</evidence>
<comment type="caution">
    <text evidence="2">The sequence shown here is derived from an EMBL/GenBank/DDBJ whole genome shotgun (WGS) entry which is preliminary data.</text>
</comment>
<evidence type="ECO:0000313" key="2">
    <source>
        <dbReference type="EMBL" id="KAL3664338.1"/>
    </source>
</evidence>
<feature type="coiled-coil region" evidence="1">
    <location>
        <begin position="42"/>
        <end position="76"/>
    </location>
</feature>
<proteinExistence type="predicted"/>
<dbReference type="AlphaFoldDB" id="A0ABD3FBN7"/>
<protein>
    <submittedName>
        <fullName evidence="2">Uncharacterized protein</fullName>
    </submittedName>
</protein>
<reference evidence="2 3" key="1">
    <citation type="submission" date="2024-09" db="EMBL/GenBank/DDBJ databases">
        <title>Genome sequencing and assembly of Phytophthora oleae, isolate VK10A, causative agent of rot of olive drupes.</title>
        <authorList>
            <person name="Conti Taguali S."/>
            <person name="Riolo M."/>
            <person name="La Spada F."/>
            <person name="Cacciola S.O."/>
            <person name="Dionisio G."/>
        </authorList>
    </citation>
    <scope>NUCLEOTIDE SEQUENCE [LARGE SCALE GENOMIC DNA]</scope>
    <source>
        <strain evidence="2 3">VK10A</strain>
    </source>
</reference>
<sequence length="83" mass="9550">MIPELDEDDNAIAALPDDVARFVLQEAKSVVIKPDIVAEVKTAEYEKVVRELRETLERQQNDNEALRHRMGELEKKHGFCTLM</sequence>
<keyword evidence="1" id="KW-0175">Coiled coil</keyword>
<evidence type="ECO:0000256" key="1">
    <source>
        <dbReference type="SAM" id="Coils"/>
    </source>
</evidence>